<dbReference type="RefSeq" id="WP_191268524.1">
    <property type="nucleotide sequence ID" value="NZ_BMXJ01000002.1"/>
</dbReference>
<dbReference type="GO" id="GO:0016301">
    <property type="term" value="F:kinase activity"/>
    <property type="evidence" value="ECO:0007669"/>
    <property type="project" value="UniProtKB-KW"/>
</dbReference>
<dbReference type="SUPFAM" id="SSF52540">
    <property type="entry name" value="P-loop containing nucleoside triphosphate hydrolases"/>
    <property type="match status" value="1"/>
</dbReference>
<accession>A0ABR9HBN4</accession>
<dbReference type="EMBL" id="JADBDY010000001">
    <property type="protein sequence ID" value="MBE1456436.1"/>
    <property type="molecule type" value="Genomic_DNA"/>
</dbReference>
<comment type="caution">
    <text evidence="1">The sequence shown here is derived from an EMBL/GenBank/DDBJ whole genome shotgun (WGS) entry which is preliminary data.</text>
</comment>
<organism evidence="1 2">
    <name type="scientific">Nocardiopsis terrae</name>
    <dbReference type="NCBI Taxonomy" id="372655"/>
    <lineage>
        <taxon>Bacteria</taxon>
        <taxon>Bacillati</taxon>
        <taxon>Actinomycetota</taxon>
        <taxon>Actinomycetes</taxon>
        <taxon>Streptosporangiales</taxon>
        <taxon>Nocardiopsidaceae</taxon>
        <taxon>Nocardiopsis</taxon>
    </lineage>
</organism>
<dbReference type="Gene3D" id="3.40.50.300">
    <property type="entry name" value="P-loop containing nucleotide triphosphate hydrolases"/>
    <property type="match status" value="1"/>
</dbReference>
<reference evidence="1 2" key="1">
    <citation type="submission" date="2020-10" db="EMBL/GenBank/DDBJ databases">
        <title>Sequencing the genomes of 1000 actinobacteria strains.</title>
        <authorList>
            <person name="Klenk H.-P."/>
        </authorList>
    </citation>
    <scope>NUCLEOTIDE SEQUENCE [LARGE SCALE GENOMIC DNA]</scope>
    <source>
        <strain evidence="1 2">DSM 45157</strain>
    </source>
</reference>
<proteinExistence type="predicted"/>
<evidence type="ECO:0000313" key="1">
    <source>
        <dbReference type="EMBL" id="MBE1456436.1"/>
    </source>
</evidence>
<keyword evidence="2" id="KW-1185">Reference proteome</keyword>
<dbReference type="Proteomes" id="UP000598217">
    <property type="component" value="Unassembled WGS sequence"/>
</dbReference>
<protein>
    <submittedName>
        <fullName evidence="1">Kinase</fullName>
    </submittedName>
</protein>
<dbReference type="InterPro" id="IPR027417">
    <property type="entry name" value="P-loop_NTPase"/>
</dbReference>
<dbReference type="Pfam" id="PF13671">
    <property type="entry name" value="AAA_33"/>
    <property type="match status" value="1"/>
</dbReference>
<gene>
    <name evidence="1" type="ORF">H4W79_000650</name>
</gene>
<keyword evidence="1" id="KW-0418">Kinase</keyword>
<dbReference type="PANTHER" id="PTHR37807">
    <property type="entry name" value="OS07G0160300 PROTEIN"/>
    <property type="match status" value="1"/>
</dbReference>
<dbReference type="PANTHER" id="PTHR37807:SF3">
    <property type="entry name" value="OS07G0160300 PROTEIN"/>
    <property type="match status" value="1"/>
</dbReference>
<keyword evidence="1" id="KW-0808">Transferase</keyword>
<evidence type="ECO:0000313" key="2">
    <source>
        <dbReference type="Proteomes" id="UP000598217"/>
    </source>
</evidence>
<name>A0ABR9HBN4_9ACTN</name>
<sequence length="172" mass="18444">MLIVMAGMPGAGKSTVAKELGRRLPAPVLSVDPVEAALWRAGIHRSQPTGLAAYVAVEAIAADVLALGQTVVVDAVNDAGAAREQWRGLAGRQRVPLAWIEVVCSDPDLHRSRLQGRQRDLPGFPEPAWDSLAGRGAGLASWDDERLVLDSVRDLETNVGAALDRLRQPFRN</sequence>